<dbReference type="GO" id="GO:0099402">
    <property type="term" value="P:plant organ development"/>
    <property type="evidence" value="ECO:0007669"/>
    <property type="project" value="UniProtKB-ARBA"/>
</dbReference>
<accession>A0A4V5ZZ28</accession>
<evidence type="ECO:0000256" key="9">
    <source>
        <dbReference type="ARBA" id="ARBA00023136"/>
    </source>
</evidence>
<evidence type="ECO:0000256" key="10">
    <source>
        <dbReference type="ARBA" id="ARBA00038043"/>
    </source>
</evidence>
<dbReference type="FunFam" id="3.80.10.10:FF:000400">
    <property type="entry name" value="Nuclear pore complex protein NUP107"/>
    <property type="match status" value="1"/>
</dbReference>
<comment type="caution">
    <text evidence="13">The sequence shown here is derived from an EMBL/GenBank/DDBJ whole genome shotgun (WGS) entry which is preliminary data.</text>
</comment>
<sequence length="539" mass="59981">MMLICRLFVLNFLLLWQPGTGGANTSINNRIDDIERNGTLPEYEVRALRVLSQTLQSSSTRTLQSSSTQLPLSSPICSEDLYAEIKCGSTDNTTNGAFRSVTEINLRGKRLDGSIHYSIGLFKNLEILYLYYNQLSGGIPSTLGQLQHLKYLDLSSNSLTGSIPPSLTKLQNLEYLLLSSNDLDGTIPTNLKGLQSLRLLDLSHNKLTGPIPDSIGYCQNLTVMDLYNNSLSGRIPKELGKLSELRYLALDDNDLHGELPKELGNLINLLFLYLTANNFNGTIPTTYEDLTNLRVFAVGGNYLSGPIPGYIEKWVNLTALVLIGNNFEGNLPAKTFSLTKLRKLWVSDVNNPGISFPPEVIREPNSLFSVVLRNCNINGPIPKYIGKWPKLSYLDLSFNNLNGSIPETFRNLTKLFLTRNMLTGELPSWITNNPNKSTVHPTWSFIDEIKSKKCRRKHNSLFINSGGEGCILRKGSLFITMTSISSFNLSPSDDWAYSYAGDYLTTNFQCQCFSKELVTCEITSAKANIDNNFSPCSSL</sequence>
<evidence type="ECO:0000256" key="2">
    <source>
        <dbReference type="ARBA" id="ARBA00004191"/>
    </source>
</evidence>
<dbReference type="SUPFAM" id="SSF52047">
    <property type="entry name" value="RNI-like"/>
    <property type="match status" value="1"/>
</dbReference>
<feature type="domain" description="Disease resistance R13L4/SHOC-2-like LRR" evidence="12">
    <location>
        <begin position="117"/>
        <end position="251"/>
    </location>
</feature>
<feature type="chain" id="PRO_5020292466" description="Disease resistance R13L4/SHOC-2-like LRR domain-containing protein" evidence="11">
    <location>
        <begin position="24"/>
        <end position="539"/>
    </location>
</feature>
<evidence type="ECO:0000256" key="7">
    <source>
        <dbReference type="ARBA" id="ARBA00022737"/>
    </source>
</evidence>
<evidence type="ECO:0000256" key="5">
    <source>
        <dbReference type="ARBA" id="ARBA00022692"/>
    </source>
</evidence>
<dbReference type="EMBL" id="RCHU01001238">
    <property type="protein sequence ID" value="TKR65885.1"/>
    <property type="molecule type" value="Genomic_DNA"/>
</dbReference>
<protein>
    <recommendedName>
        <fullName evidence="12">Disease resistance R13L4/SHOC-2-like LRR domain-containing protein</fullName>
    </recommendedName>
</protein>
<reference evidence="13" key="1">
    <citation type="submission" date="2018-10" db="EMBL/GenBank/DDBJ databases">
        <title>Population genomic analysis revealed the cold adaptation of white poplar.</title>
        <authorList>
            <person name="Liu Y.-J."/>
        </authorList>
    </citation>
    <scope>NUCLEOTIDE SEQUENCE [LARGE SCALE GENOMIC DNA]</scope>
    <source>
        <strain evidence="13">PAL-ZL1</strain>
    </source>
</reference>
<dbReference type="Gene3D" id="3.80.10.10">
    <property type="entry name" value="Ribonuclease Inhibitor"/>
    <property type="match status" value="3"/>
</dbReference>
<keyword evidence="3" id="KW-0134">Cell wall</keyword>
<comment type="similarity">
    <text evidence="10">Belongs to the polygalacturonase-inhibiting protein family.</text>
</comment>
<keyword evidence="3" id="KW-0964">Secreted</keyword>
<dbReference type="InterPro" id="IPR052595">
    <property type="entry name" value="LRRC69/RLP"/>
</dbReference>
<keyword evidence="5" id="KW-0812">Transmembrane</keyword>
<dbReference type="PRINTS" id="PR00019">
    <property type="entry name" value="LEURICHRPT"/>
</dbReference>
<gene>
    <name evidence="13" type="ORF">D5086_0000317540</name>
</gene>
<proteinExistence type="inferred from homology"/>
<keyword evidence="8" id="KW-1133">Transmembrane helix</keyword>
<comment type="subcellular location">
    <subcellularLocation>
        <location evidence="1">Membrane</location>
        <topology evidence="1">Single-pass membrane protein</topology>
    </subcellularLocation>
    <subcellularLocation>
        <location evidence="2">Secreted</location>
        <location evidence="2">Cell wall</location>
    </subcellularLocation>
</comment>
<dbReference type="SMART" id="SM00369">
    <property type="entry name" value="LRR_TYP"/>
    <property type="match status" value="6"/>
</dbReference>
<keyword evidence="4" id="KW-0433">Leucine-rich repeat</keyword>
<evidence type="ECO:0000256" key="6">
    <source>
        <dbReference type="ARBA" id="ARBA00022729"/>
    </source>
</evidence>
<dbReference type="InterPro" id="IPR032675">
    <property type="entry name" value="LRR_dom_sf"/>
</dbReference>
<evidence type="ECO:0000256" key="3">
    <source>
        <dbReference type="ARBA" id="ARBA00022512"/>
    </source>
</evidence>
<dbReference type="Pfam" id="PF00560">
    <property type="entry name" value="LRR_1"/>
    <property type="match status" value="1"/>
</dbReference>
<dbReference type="GO" id="GO:0009653">
    <property type="term" value="P:anatomical structure morphogenesis"/>
    <property type="evidence" value="ECO:0007669"/>
    <property type="project" value="UniProtKB-ARBA"/>
</dbReference>
<dbReference type="Pfam" id="PF23598">
    <property type="entry name" value="LRR_14"/>
    <property type="match status" value="1"/>
</dbReference>
<dbReference type="GO" id="GO:0016020">
    <property type="term" value="C:membrane"/>
    <property type="evidence" value="ECO:0007669"/>
    <property type="project" value="UniProtKB-SubCell"/>
</dbReference>
<evidence type="ECO:0000256" key="11">
    <source>
        <dbReference type="SAM" id="SignalP"/>
    </source>
</evidence>
<dbReference type="InterPro" id="IPR003591">
    <property type="entry name" value="Leu-rich_rpt_typical-subtyp"/>
</dbReference>
<evidence type="ECO:0000256" key="1">
    <source>
        <dbReference type="ARBA" id="ARBA00004167"/>
    </source>
</evidence>
<dbReference type="InterPro" id="IPR055414">
    <property type="entry name" value="LRR_R13L4/SHOC2-like"/>
</dbReference>
<dbReference type="PROSITE" id="PS51450">
    <property type="entry name" value="LRR"/>
    <property type="match status" value="1"/>
</dbReference>
<keyword evidence="9" id="KW-0472">Membrane</keyword>
<evidence type="ECO:0000256" key="4">
    <source>
        <dbReference type="ARBA" id="ARBA00022614"/>
    </source>
</evidence>
<keyword evidence="7" id="KW-0677">Repeat</keyword>
<name>A0A4V5ZZ28_POPAL</name>
<evidence type="ECO:0000313" key="13">
    <source>
        <dbReference type="EMBL" id="TKR65885.1"/>
    </source>
</evidence>
<dbReference type="PANTHER" id="PTHR48057">
    <property type="entry name" value="LEUCINE-RICH REPEAT SERINE/THREONINE-PROTEIN KINASE 1"/>
    <property type="match status" value="1"/>
</dbReference>
<dbReference type="InterPro" id="IPR001611">
    <property type="entry name" value="Leu-rich_rpt"/>
</dbReference>
<dbReference type="FunFam" id="3.80.10.10:FF:000095">
    <property type="entry name" value="LRR receptor-like serine/threonine-protein kinase GSO1"/>
    <property type="match status" value="1"/>
</dbReference>
<keyword evidence="6 11" id="KW-0732">Signal</keyword>
<organism evidence="13">
    <name type="scientific">Populus alba</name>
    <name type="common">White poplar</name>
    <dbReference type="NCBI Taxonomy" id="43335"/>
    <lineage>
        <taxon>Eukaryota</taxon>
        <taxon>Viridiplantae</taxon>
        <taxon>Streptophyta</taxon>
        <taxon>Embryophyta</taxon>
        <taxon>Tracheophyta</taxon>
        <taxon>Spermatophyta</taxon>
        <taxon>Magnoliopsida</taxon>
        <taxon>eudicotyledons</taxon>
        <taxon>Gunneridae</taxon>
        <taxon>Pentapetalae</taxon>
        <taxon>rosids</taxon>
        <taxon>fabids</taxon>
        <taxon>Malpighiales</taxon>
        <taxon>Salicaceae</taxon>
        <taxon>Saliceae</taxon>
        <taxon>Populus</taxon>
    </lineage>
</organism>
<dbReference type="STRING" id="43335.A0A4V5ZZ28"/>
<feature type="signal peptide" evidence="11">
    <location>
        <begin position="1"/>
        <end position="23"/>
    </location>
</feature>
<evidence type="ECO:0000256" key="8">
    <source>
        <dbReference type="ARBA" id="ARBA00022989"/>
    </source>
</evidence>
<dbReference type="AlphaFoldDB" id="A0A4V5ZZ28"/>
<evidence type="ECO:0000259" key="12">
    <source>
        <dbReference type="Pfam" id="PF23598"/>
    </source>
</evidence>
<dbReference type="PANTHER" id="PTHR48057:SF11">
    <property type="entry name" value="OS09G0345300 PROTEIN"/>
    <property type="match status" value="1"/>
</dbReference>